<evidence type="ECO:0000256" key="4">
    <source>
        <dbReference type="ARBA" id="ARBA00023242"/>
    </source>
</evidence>
<name>A0A4T0X3X8_9ASCO</name>
<feature type="compositionally biased region" description="Acidic residues" evidence="6">
    <location>
        <begin position="159"/>
        <end position="170"/>
    </location>
</feature>
<dbReference type="PANTHER" id="PTHR12694">
    <property type="entry name" value="TRANSCRIPTION INITIATION FACTOR IIA SUBUNIT 1"/>
    <property type="match status" value="1"/>
</dbReference>
<evidence type="ECO:0000256" key="2">
    <source>
        <dbReference type="ARBA" id="ARBA00010059"/>
    </source>
</evidence>
<dbReference type="Proteomes" id="UP000307173">
    <property type="component" value="Unassembled WGS sequence"/>
</dbReference>
<evidence type="ECO:0000256" key="6">
    <source>
        <dbReference type="SAM" id="MobiDB-lite"/>
    </source>
</evidence>
<evidence type="ECO:0000256" key="5">
    <source>
        <dbReference type="ARBA" id="ARBA00074154"/>
    </source>
</evidence>
<comment type="similarity">
    <text evidence="2">Belongs to the TFIIA subunit 1 family.</text>
</comment>
<dbReference type="GO" id="GO:0005672">
    <property type="term" value="C:transcription factor TFIIA complex"/>
    <property type="evidence" value="ECO:0007669"/>
    <property type="project" value="InterPro"/>
</dbReference>
<dbReference type="SUPFAM" id="SSF47396">
    <property type="entry name" value="Transcription factor IIA (TFIIA), alpha-helical domain"/>
    <property type="match status" value="1"/>
</dbReference>
<dbReference type="FunFam" id="1.10.287.100:FF:000001">
    <property type="entry name" value="Transcription initiation factor IIA subunit"/>
    <property type="match status" value="1"/>
</dbReference>
<sequence>MSNKACADLYTTIIDDVIFESRQDFENAGIDEQTLLDLREIWRQKLQASGVCKFSWADNDDEEEEEESNQNIDNVAHLEQNSLNNIPQLNADALFGEEDDTKSIKPEPLDMLPKEDILPEVLPQTNDAIKTIQPSTTVNTKSQPNVKITVDTKTKELNIDDLDDSDDDLGSDLGADSDAINSDLDDSDDNEEDDADGNEDGEAEMEQNIMLCLYDRVQRVRNRWKCALKDGIMNIDGKDYVFQKANGDSEW</sequence>
<reference evidence="7 8" key="1">
    <citation type="journal article" date="2019" name="Front. Genet.">
        <title>Whole-Genome Sequencing of the Opportunistic Yeast Pathogen Candida inconspicua Uncovers Its Hybrid Origin.</title>
        <authorList>
            <person name="Mixao V."/>
            <person name="Hansen A.P."/>
            <person name="Saus E."/>
            <person name="Boekhout T."/>
            <person name="Lass-Florl C."/>
            <person name="Gabaldon T."/>
        </authorList>
    </citation>
    <scope>NUCLEOTIDE SEQUENCE [LARGE SCALE GENOMIC DNA]</scope>
    <source>
        <strain evidence="7 8">CBS 180</strain>
    </source>
</reference>
<dbReference type="SMART" id="SM01371">
    <property type="entry name" value="TFIIA"/>
    <property type="match status" value="1"/>
</dbReference>
<evidence type="ECO:0000256" key="1">
    <source>
        <dbReference type="ARBA" id="ARBA00004123"/>
    </source>
</evidence>
<comment type="caution">
    <text evidence="7">The sequence shown here is derived from an EMBL/GenBank/DDBJ whole genome shotgun (WGS) entry which is preliminary data.</text>
</comment>
<dbReference type="OrthoDB" id="6275927at2759"/>
<gene>
    <name evidence="7" type="ORF">CANINC_001434</name>
</gene>
<comment type="subcellular location">
    <subcellularLocation>
        <location evidence="1">Nucleus</location>
    </subcellularLocation>
</comment>
<feature type="compositionally biased region" description="Acidic residues" evidence="6">
    <location>
        <begin position="183"/>
        <end position="203"/>
    </location>
</feature>
<dbReference type="GO" id="GO:0006367">
    <property type="term" value="P:transcription initiation at RNA polymerase II promoter"/>
    <property type="evidence" value="ECO:0007669"/>
    <property type="project" value="InterPro"/>
</dbReference>
<dbReference type="AlphaFoldDB" id="A0A4T0X3X8"/>
<dbReference type="PANTHER" id="PTHR12694:SF8">
    <property type="entry name" value="TRANSCRIPTION INITIATION FACTOR IIA SUBUNIT 1"/>
    <property type="match status" value="1"/>
</dbReference>
<dbReference type="InterPro" id="IPR009088">
    <property type="entry name" value="TFIIA_b-brl"/>
</dbReference>
<dbReference type="Gene3D" id="2.30.18.10">
    <property type="entry name" value="Transcription factor IIA (TFIIA), beta-barrel domain"/>
    <property type="match status" value="1"/>
</dbReference>
<dbReference type="Gene3D" id="1.10.287.100">
    <property type="match status" value="1"/>
</dbReference>
<dbReference type="InterPro" id="IPR004855">
    <property type="entry name" value="TFIIA_asu/bsu"/>
</dbReference>
<dbReference type="CDD" id="cd07976">
    <property type="entry name" value="TFIIA_alpha_beta_like"/>
    <property type="match status" value="1"/>
</dbReference>
<organism evidence="7 8">
    <name type="scientific">Pichia inconspicua</name>
    <dbReference type="NCBI Taxonomy" id="52247"/>
    <lineage>
        <taxon>Eukaryota</taxon>
        <taxon>Fungi</taxon>
        <taxon>Dikarya</taxon>
        <taxon>Ascomycota</taxon>
        <taxon>Saccharomycotina</taxon>
        <taxon>Pichiomycetes</taxon>
        <taxon>Pichiales</taxon>
        <taxon>Pichiaceae</taxon>
        <taxon>Pichia</taxon>
    </lineage>
</organism>
<feature type="compositionally biased region" description="Low complexity" evidence="6">
    <location>
        <begin position="171"/>
        <end position="182"/>
    </location>
</feature>
<keyword evidence="8" id="KW-1185">Reference proteome</keyword>
<accession>A0A4T0X3X8</accession>
<protein>
    <recommendedName>
        <fullName evidence="5">Transcription initiation factor IIA large subunit</fullName>
    </recommendedName>
</protein>
<keyword evidence="3" id="KW-0804">Transcription</keyword>
<evidence type="ECO:0000256" key="3">
    <source>
        <dbReference type="ARBA" id="ARBA00023163"/>
    </source>
</evidence>
<proteinExistence type="inferred from homology"/>
<dbReference type="EMBL" id="SELW01000220">
    <property type="protein sequence ID" value="TID29923.1"/>
    <property type="molecule type" value="Genomic_DNA"/>
</dbReference>
<dbReference type="Pfam" id="PF03153">
    <property type="entry name" value="TFIIA"/>
    <property type="match status" value="1"/>
</dbReference>
<dbReference type="SUPFAM" id="SSF50784">
    <property type="entry name" value="Transcription factor IIA (TFIIA), beta-barrel domain"/>
    <property type="match status" value="1"/>
</dbReference>
<keyword evidence="4" id="KW-0539">Nucleus</keyword>
<evidence type="ECO:0000313" key="7">
    <source>
        <dbReference type="EMBL" id="TID29923.1"/>
    </source>
</evidence>
<dbReference type="STRING" id="52247.A0A4T0X3X8"/>
<evidence type="ECO:0000313" key="8">
    <source>
        <dbReference type="Proteomes" id="UP000307173"/>
    </source>
</evidence>
<feature type="region of interest" description="Disordered" evidence="6">
    <location>
        <begin position="159"/>
        <end position="203"/>
    </location>
</feature>